<dbReference type="OrthoDB" id="2043620at2"/>
<evidence type="ECO:0000256" key="1">
    <source>
        <dbReference type="SAM" id="SignalP"/>
    </source>
</evidence>
<dbReference type="Proteomes" id="UP000272490">
    <property type="component" value="Unassembled WGS sequence"/>
</dbReference>
<name>A0A3P3QV05_9FIRM</name>
<accession>A0A3P3QV05</accession>
<feature type="signal peptide" evidence="1">
    <location>
        <begin position="1"/>
        <end position="26"/>
    </location>
</feature>
<comment type="caution">
    <text evidence="2">The sequence shown here is derived from an EMBL/GenBank/DDBJ whole genome shotgun (WGS) entry which is preliminary data.</text>
</comment>
<sequence length="121" mass="13925">MRKVLRFLMIGTICCLIFILSSCRKSDTNETGFKNGEIEQPQIMYNQQIYCYYATGFDDTLPQNYSKVGEVKAVDNRQKPDEDFKACRLEVGQAVYANTGQDIIDTVYVQYNEGYAKFDLN</sequence>
<keyword evidence="3" id="KW-1185">Reference proteome</keyword>
<keyword evidence="1" id="KW-0732">Signal</keyword>
<evidence type="ECO:0008006" key="4">
    <source>
        <dbReference type="Google" id="ProtNLM"/>
    </source>
</evidence>
<evidence type="ECO:0000313" key="3">
    <source>
        <dbReference type="Proteomes" id="UP000272490"/>
    </source>
</evidence>
<dbReference type="PROSITE" id="PS51257">
    <property type="entry name" value="PROKAR_LIPOPROTEIN"/>
    <property type="match status" value="1"/>
</dbReference>
<evidence type="ECO:0000313" key="2">
    <source>
        <dbReference type="EMBL" id="RRJ24359.1"/>
    </source>
</evidence>
<proteinExistence type="predicted"/>
<dbReference type="EMBL" id="RRCO01000007">
    <property type="protein sequence ID" value="RRJ24359.1"/>
    <property type="molecule type" value="Genomic_DNA"/>
</dbReference>
<protein>
    <recommendedName>
        <fullName evidence="4">Lipoprotein</fullName>
    </recommendedName>
</protein>
<dbReference type="RefSeq" id="WP_128675068.1">
    <property type="nucleotide sequence ID" value="NZ_CP124777.1"/>
</dbReference>
<organism evidence="2 3">
    <name type="scientific">Lachnoanaerobaculum gingivalis</name>
    <dbReference type="NCBI Taxonomy" id="2490855"/>
    <lineage>
        <taxon>Bacteria</taxon>
        <taxon>Bacillati</taxon>
        <taxon>Bacillota</taxon>
        <taxon>Clostridia</taxon>
        <taxon>Lachnospirales</taxon>
        <taxon>Lachnospiraceae</taxon>
        <taxon>Lachnoanaerobaculum</taxon>
    </lineage>
</organism>
<dbReference type="AlphaFoldDB" id="A0A3P3QV05"/>
<reference evidence="2 3" key="1">
    <citation type="submission" date="2018-11" db="EMBL/GenBank/DDBJ databases">
        <title>Genome sequencing of Lachnoanaerobaculum sp. KCOM 2030 (= ChDC B114).</title>
        <authorList>
            <person name="Kook J.-K."/>
            <person name="Park S.-N."/>
            <person name="Lim Y.K."/>
        </authorList>
    </citation>
    <scope>NUCLEOTIDE SEQUENCE [LARGE SCALE GENOMIC DNA]</scope>
    <source>
        <strain evidence="2 3">KCOM 2030</strain>
    </source>
</reference>
<gene>
    <name evidence="2" type="ORF">EHV10_13330</name>
</gene>
<feature type="chain" id="PRO_5018060547" description="Lipoprotein" evidence="1">
    <location>
        <begin position="27"/>
        <end position="121"/>
    </location>
</feature>